<dbReference type="GO" id="GO:0005524">
    <property type="term" value="F:ATP binding"/>
    <property type="evidence" value="ECO:0007669"/>
    <property type="project" value="UniProtKB-KW"/>
</dbReference>
<dbReference type="InterPro" id="IPR036651">
    <property type="entry name" value="Gln_synt_N_sf"/>
</dbReference>
<dbReference type="SUPFAM" id="SSF54368">
    <property type="entry name" value="Glutamine synthetase, N-terminal domain"/>
    <property type="match status" value="1"/>
</dbReference>
<name>A0A1R4IYK1_9MICC</name>
<dbReference type="InterPro" id="IPR014746">
    <property type="entry name" value="Gln_synth/guanido_kin_cat_dom"/>
</dbReference>
<keyword evidence="6" id="KW-0460">Magnesium</keyword>
<dbReference type="PANTHER" id="PTHR43785">
    <property type="entry name" value="GAMMA-GLUTAMYLPUTRESCINE SYNTHETASE"/>
    <property type="match status" value="1"/>
</dbReference>
<dbReference type="PROSITE" id="PS51986">
    <property type="entry name" value="GS_BETA_GRASP"/>
    <property type="match status" value="1"/>
</dbReference>
<dbReference type="InterPro" id="IPR017536">
    <property type="entry name" value="Glutamine_synthetase_typeIII"/>
</dbReference>
<sequence length="458" mass="49492">MTAVAAGPEATDVPKDPAAADRPTLRELAERDSVDYILATFVDMTGRACSKLVPVSAAEELEAGGMGFSGFAAGNIGQGPQDPDLLVLPDPDSWMPLHFLQEGLAMVQCDPHVEGRPWPYAPRVILRNTLARLAARDMTAMVGAELEYFILRRTEDGGIATGDDEDTSPNPCYDARGVTRMFDHLTTVAAAMNELGWDNYANDHEDSAGQFEQNFKYADALTTADRVIAARYIISMIAHREGYVASFMPKPFTERAGSGLHMHLSLWDGGTPLFPDAEDDRGLGLSETAYGFIGGLLEHGPALQVFLAPTVNSYKRANATTTVSGATYAPQMSTYGGNDRTQSIRVPEGNRVELRTGDGAGNPYLMMASALEAGLDGIDRSLDPGDPAEPGGNSAGAKRLPMTLLHAVDALRADETILGCLSGDREIGEYYASLKETEFFTWHNRVSDWEVETYLTQI</sequence>
<organism evidence="12 14">
    <name type="scientific">Micrococcus lylae</name>
    <dbReference type="NCBI Taxonomy" id="1273"/>
    <lineage>
        <taxon>Bacteria</taxon>
        <taxon>Bacillati</taxon>
        <taxon>Actinomycetota</taxon>
        <taxon>Actinomycetes</taxon>
        <taxon>Micrococcales</taxon>
        <taxon>Micrococcaceae</taxon>
        <taxon>Micrococcus</taxon>
    </lineage>
</organism>
<keyword evidence="15" id="KW-1185">Reference proteome</keyword>
<dbReference type="OrthoDB" id="9807095at2"/>
<keyword evidence="3 12" id="KW-0436">Ligase</keyword>
<feature type="domain" description="GS beta-grasp" evidence="10">
    <location>
        <begin position="32"/>
        <end position="116"/>
    </location>
</feature>
<dbReference type="PROSITE" id="PS51987">
    <property type="entry name" value="GS_CATALYTIC"/>
    <property type="match status" value="1"/>
</dbReference>
<reference evidence="13 15" key="2">
    <citation type="submission" date="2019-03" db="EMBL/GenBank/DDBJ databases">
        <title>Reclassification of Micrococcus aloeverae and Micrococcus yunnanensis as later heterotypic synonyms of Micrococcus luteus.</title>
        <authorList>
            <person name="Huang C.-H."/>
        </authorList>
    </citation>
    <scope>NUCLEOTIDE SEQUENCE [LARGE SCALE GENOMIC DNA]</scope>
    <source>
        <strain evidence="13 15">BCRC 12151</strain>
    </source>
</reference>
<evidence type="ECO:0000256" key="7">
    <source>
        <dbReference type="PROSITE-ProRule" id="PRU01330"/>
    </source>
</evidence>
<dbReference type="SUPFAM" id="SSF55931">
    <property type="entry name" value="Glutamine synthetase/guanido kinase"/>
    <property type="match status" value="1"/>
</dbReference>
<dbReference type="InterPro" id="IPR027303">
    <property type="entry name" value="Gln_synth_gly_rich_site"/>
</dbReference>
<evidence type="ECO:0000256" key="9">
    <source>
        <dbReference type="SAM" id="MobiDB-lite"/>
    </source>
</evidence>
<feature type="region of interest" description="Disordered" evidence="9">
    <location>
        <begin position="1"/>
        <end position="23"/>
    </location>
</feature>
<gene>
    <name evidence="13" type="primary">glnT</name>
    <name evidence="13" type="ORF">E4A49_09510</name>
    <name evidence="12" type="ORF">FM125_05325</name>
</gene>
<dbReference type="NCBIfam" id="TIGR03105">
    <property type="entry name" value="gln_synth_III"/>
    <property type="match status" value="1"/>
</dbReference>
<evidence type="ECO:0000256" key="8">
    <source>
        <dbReference type="RuleBase" id="RU000384"/>
    </source>
</evidence>
<evidence type="ECO:0000256" key="6">
    <source>
        <dbReference type="ARBA" id="ARBA00022842"/>
    </source>
</evidence>
<dbReference type="InterPro" id="IPR008146">
    <property type="entry name" value="Gln_synth_cat_dom"/>
</dbReference>
<evidence type="ECO:0000259" key="10">
    <source>
        <dbReference type="PROSITE" id="PS51986"/>
    </source>
</evidence>
<evidence type="ECO:0000256" key="4">
    <source>
        <dbReference type="ARBA" id="ARBA00022741"/>
    </source>
</evidence>
<keyword evidence="4" id="KW-0547">Nucleotide-binding</keyword>
<dbReference type="Gene3D" id="3.30.590.10">
    <property type="entry name" value="Glutamine synthetase/guanido kinase, catalytic domain"/>
    <property type="match status" value="1"/>
</dbReference>
<evidence type="ECO:0000313" key="15">
    <source>
        <dbReference type="Proteomes" id="UP000297477"/>
    </source>
</evidence>
<dbReference type="PANTHER" id="PTHR43785:SF14">
    <property type="entry name" value="GLUTAMINE SYNTHETASE"/>
    <property type="match status" value="1"/>
</dbReference>
<dbReference type="PROSITE" id="PS00181">
    <property type="entry name" value="GLNA_ATP"/>
    <property type="match status" value="1"/>
</dbReference>
<dbReference type="EC" id="6.3.1.2" evidence="12 13"/>
<reference evidence="12 14" key="1">
    <citation type="submission" date="2017-02" db="EMBL/GenBank/DDBJ databases">
        <authorList>
            <person name="Peterson S.W."/>
        </authorList>
    </citation>
    <scope>NUCLEOTIDE SEQUENCE [LARGE SCALE GENOMIC DNA]</scope>
    <source>
        <strain evidence="12 14">2B3F</strain>
    </source>
</reference>
<dbReference type="RefSeq" id="WP_067189927.1">
    <property type="nucleotide sequence ID" value="NZ_FUKP01000035.1"/>
</dbReference>
<comment type="cofactor">
    <cofactor evidence="1">
        <name>Mg(2+)</name>
        <dbReference type="ChEBI" id="CHEBI:18420"/>
    </cofactor>
</comment>
<evidence type="ECO:0000313" key="12">
    <source>
        <dbReference type="EMBL" id="SJN24779.1"/>
    </source>
</evidence>
<dbReference type="Proteomes" id="UP000297477">
    <property type="component" value="Unassembled WGS sequence"/>
</dbReference>
<evidence type="ECO:0000256" key="3">
    <source>
        <dbReference type="ARBA" id="ARBA00022598"/>
    </source>
</evidence>
<dbReference type="SMR" id="A0A1R4IYK1"/>
<evidence type="ECO:0000256" key="5">
    <source>
        <dbReference type="ARBA" id="ARBA00022840"/>
    </source>
</evidence>
<keyword evidence="5" id="KW-0067">ATP-binding</keyword>
<feature type="domain" description="GS catalytic" evidence="11">
    <location>
        <begin position="122"/>
        <end position="458"/>
    </location>
</feature>
<dbReference type="Gene3D" id="3.10.20.70">
    <property type="entry name" value="Glutamine synthetase, N-terminal domain"/>
    <property type="match status" value="1"/>
</dbReference>
<accession>A0A1R4IYK1</accession>
<dbReference type="GO" id="GO:0006542">
    <property type="term" value="P:glutamine biosynthetic process"/>
    <property type="evidence" value="ECO:0007669"/>
    <property type="project" value="InterPro"/>
</dbReference>
<evidence type="ECO:0000256" key="1">
    <source>
        <dbReference type="ARBA" id="ARBA00001946"/>
    </source>
</evidence>
<dbReference type="InterPro" id="IPR008147">
    <property type="entry name" value="Gln_synt_N"/>
</dbReference>
<dbReference type="Proteomes" id="UP000196230">
    <property type="component" value="Unassembled WGS sequence"/>
</dbReference>
<dbReference type="Pfam" id="PF00120">
    <property type="entry name" value="Gln-synt_C"/>
    <property type="match status" value="1"/>
</dbReference>
<protein>
    <submittedName>
        <fullName evidence="12">Glutamine synthetase type I</fullName>
        <ecNumber evidence="12 13">6.3.1.2</ecNumber>
    </submittedName>
    <submittedName>
        <fullName evidence="13">Type III glutamate--ammonia ligase</fullName>
    </submittedName>
</protein>
<feature type="compositionally biased region" description="Basic and acidic residues" evidence="9">
    <location>
        <begin position="12"/>
        <end position="23"/>
    </location>
</feature>
<evidence type="ECO:0000313" key="13">
    <source>
        <dbReference type="EMBL" id="TFH98203.1"/>
    </source>
</evidence>
<comment type="similarity">
    <text evidence="2 7 8">Belongs to the glutamine synthetase family.</text>
</comment>
<dbReference type="SMART" id="SM01230">
    <property type="entry name" value="Gln-synt_C"/>
    <property type="match status" value="1"/>
</dbReference>
<evidence type="ECO:0000259" key="11">
    <source>
        <dbReference type="PROSITE" id="PS51987"/>
    </source>
</evidence>
<evidence type="ECO:0000313" key="14">
    <source>
        <dbReference type="Proteomes" id="UP000196230"/>
    </source>
</evidence>
<dbReference type="EMBL" id="FUKP01000035">
    <property type="protein sequence ID" value="SJN24779.1"/>
    <property type="molecule type" value="Genomic_DNA"/>
</dbReference>
<proteinExistence type="inferred from homology"/>
<dbReference type="EMBL" id="SPKT01000021">
    <property type="protein sequence ID" value="TFH98203.1"/>
    <property type="molecule type" value="Genomic_DNA"/>
</dbReference>
<dbReference type="GO" id="GO:0004356">
    <property type="term" value="F:glutamine synthetase activity"/>
    <property type="evidence" value="ECO:0007669"/>
    <property type="project" value="UniProtKB-EC"/>
</dbReference>
<dbReference type="AlphaFoldDB" id="A0A1R4IYK1"/>
<evidence type="ECO:0000256" key="2">
    <source>
        <dbReference type="ARBA" id="ARBA00009897"/>
    </source>
</evidence>